<dbReference type="OrthoDB" id="1938220at2759"/>
<sequence length="105" mass="12004">MRGQRRKLFIHKGDDNIAKATCDHFQELFTEQNHFVREELLAFIPALVTNDQNDNLKVMLDLKDLKNVVFSMNPNSALELDGMNGKKFKIARTSLKCASARLLLV</sequence>
<reference evidence="1 2" key="1">
    <citation type="submission" date="2020-09" db="EMBL/GenBank/DDBJ databases">
        <title>De no assembly of potato wild relative species, Solanum commersonii.</title>
        <authorList>
            <person name="Cho K."/>
        </authorList>
    </citation>
    <scope>NUCLEOTIDE SEQUENCE [LARGE SCALE GENOMIC DNA]</scope>
    <source>
        <strain evidence="1">LZ3.2</strain>
        <tissue evidence="1">Leaf</tissue>
    </source>
</reference>
<dbReference type="Proteomes" id="UP000824120">
    <property type="component" value="Chromosome 6"/>
</dbReference>
<proteinExistence type="predicted"/>
<protein>
    <submittedName>
        <fullName evidence="1">Uncharacterized protein</fullName>
    </submittedName>
</protein>
<name>A0A9J5YHK4_SOLCO</name>
<evidence type="ECO:0000313" key="1">
    <source>
        <dbReference type="EMBL" id="KAG5599778.1"/>
    </source>
</evidence>
<gene>
    <name evidence="1" type="ORF">H5410_031148</name>
</gene>
<keyword evidence="2" id="KW-1185">Reference proteome</keyword>
<dbReference type="AlphaFoldDB" id="A0A9J5YHK4"/>
<organism evidence="1 2">
    <name type="scientific">Solanum commersonii</name>
    <name type="common">Commerson's wild potato</name>
    <name type="synonym">Commerson's nightshade</name>
    <dbReference type="NCBI Taxonomy" id="4109"/>
    <lineage>
        <taxon>Eukaryota</taxon>
        <taxon>Viridiplantae</taxon>
        <taxon>Streptophyta</taxon>
        <taxon>Embryophyta</taxon>
        <taxon>Tracheophyta</taxon>
        <taxon>Spermatophyta</taxon>
        <taxon>Magnoliopsida</taxon>
        <taxon>eudicotyledons</taxon>
        <taxon>Gunneridae</taxon>
        <taxon>Pentapetalae</taxon>
        <taxon>asterids</taxon>
        <taxon>lamiids</taxon>
        <taxon>Solanales</taxon>
        <taxon>Solanaceae</taxon>
        <taxon>Solanoideae</taxon>
        <taxon>Solaneae</taxon>
        <taxon>Solanum</taxon>
    </lineage>
</organism>
<dbReference type="EMBL" id="JACXVP010000006">
    <property type="protein sequence ID" value="KAG5599778.1"/>
    <property type="molecule type" value="Genomic_DNA"/>
</dbReference>
<evidence type="ECO:0000313" key="2">
    <source>
        <dbReference type="Proteomes" id="UP000824120"/>
    </source>
</evidence>
<accession>A0A9J5YHK4</accession>
<comment type="caution">
    <text evidence="1">The sequence shown here is derived from an EMBL/GenBank/DDBJ whole genome shotgun (WGS) entry which is preliminary data.</text>
</comment>